<keyword evidence="5" id="KW-0029">Amino-acid transport</keyword>
<protein>
    <submittedName>
        <fullName evidence="10">Urea ABC transporter permease subunit UrtB</fullName>
    </submittedName>
</protein>
<dbReference type="InterPro" id="IPR011989">
    <property type="entry name" value="ARM-like"/>
</dbReference>
<dbReference type="PANTHER" id="PTHR11795:SF447">
    <property type="entry name" value="ABC TRANSPORTER PERMEASE PROTEIN"/>
    <property type="match status" value="1"/>
</dbReference>
<evidence type="ECO:0000256" key="3">
    <source>
        <dbReference type="ARBA" id="ARBA00022475"/>
    </source>
</evidence>
<keyword evidence="2" id="KW-0813">Transport</keyword>
<evidence type="ECO:0000256" key="5">
    <source>
        <dbReference type="ARBA" id="ARBA00022970"/>
    </source>
</evidence>
<evidence type="ECO:0000313" key="10">
    <source>
        <dbReference type="EMBL" id="NKE69654.1"/>
    </source>
</evidence>
<dbReference type="EMBL" id="VTOW01000001">
    <property type="protein sequence ID" value="NKE69654.1"/>
    <property type="molecule type" value="Genomic_DNA"/>
</dbReference>
<dbReference type="Pfam" id="PF02653">
    <property type="entry name" value="BPD_transp_2"/>
    <property type="match status" value="1"/>
</dbReference>
<evidence type="ECO:0000313" key="11">
    <source>
        <dbReference type="Proteomes" id="UP000534783"/>
    </source>
</evidence>
<accession>A0A7X6I9T4</accession>
<dbReference type="SUPFAM" id="SSF48371">
    <property type="entry name" value="ARM repeat"/>
    <property type="match status" value="1"/>
</dbReference>
<keyword evidence="3" id="KW-1003">Cell membrane</keyword>
<feature type="transmembrane region" description="Helical" evidence="9">
    <location>
        <begin position="405"/>
        <end position="422"/>
    </location>
</feature>
<dbReference type="NCBIfam" id="TIGR03409">
    <property type="entry name" value="urea_trans_UrtB"/>
    <property type="match status" value="1"/>
</dbReference>
<keyword evidence="11" id="KW-1185">Reference proteome</keyword>
<keyword evidence="4 9" id="KW-0812">Transmembrane</keyword>
<feature type="transmembrane region" description="Helical" evidence="9">
    <location>
        <begin position="454"/>
        <end position="476"/>
    </location>
</feature>
<dbReference type="InterPro" id="IPR001851">
    <property type="entry name" value="ABC_transp_permease"/>
</dbReference>
<feature type="transmembrane region" description="Helical" evidence="9">
    <location>
        <begin position="520"/>
        <end position="542"/>
    </location>
</feature>
<dbReference type="InterPro" id="IPR017779">
    <property type="entry name" value="ABC_UrtB_bac"/>
</dbReference>
<keyword evidence="7 9" id="KW-0472">Membrane</keyword>
<keyword evidence="6 9" id="KW-1133">Transmembrane helix</keyword>
<evidence type="ECO:0000256" key="4">
    <source>
        <dbReference type="ARBA" id="ARBA00022692"/>
    </source>
</evidence>
<dbReference type="Gene3D" id="1.25.10.10">
    <property type="entry name" value="Leucine-rich Repeat Variant"/>
    <property type="match status" value="1"/>
</dbReference>
<name>A0A7X6I9T4_9BACT</name>
<evidence type="ECO:0000256" key="8">
    <source>
        <dbReference type="ARBA" id="ARBA00037998"/>
    </source>
</evidence>
<comment type="subcellular location">
    <subcellularLocation>
        <location evidence="1">Cell membrane</location>
        <topology evidence="1">Multi-pass membrane protein</topology>
    </subcellularLocation>
</comment>
<feature type="transmembrane region" description="Helical" evidence="9">
    <location>
        <begin position="322"/>
        <end position="342"/>
    </location>
</feature>
<dbReference type="InterPro" id="IPR016024">
    <property type="entry name" value="ARM-type_fold"/>
</dbReference>
<dbReference type="AlphaFoldDB" id="A0A7X6I9T4"/>
<feature type="transmembrane region" description="Helical" evidence="9">
    <location>
        <begin position="488"/>
        <end position="513"/>
    </location>
</feature>
<comment type="caution">
    <text evidence="10">The sequence shown here is derived from an EMBL/GenBank/DDBJ whole genome shotgun (WGS) entry which is preliminary data.</text>
</comment>
<dbReference type="CDD" id="cd06582">
    <property type="entry name" value="TM_PBP1_LivH_like"/>
    <property type="match status" value="1"/>
</dbReference>
<evidence type="ECO:0000256" key="2">
    <source>
        <dbReference type="ARBA" id="ARBA00022448"/>
    </source>
</evidence>
<dbReference type="GO" id="GO:0022857">
    <property type="term" value="F:transmembrane transporter activity"/>
    <property type="evidence" value="ECO:0007669"/>
    <property type="project" value="InterPro"/>
</dbReference>
<evidence type="ECO:0000256" key="9">
    <source>
        <dbReference type="SAM" id="Phobius"/>
    </source>
</evidence>
<dbReference type="GO" id="GO:0006865">
    <property type="term" value="P:amino acid transport"/>
    <property type="evidence" value="ECO:0007669"/>
    <property type="project" value="UniProtKB-KW"/>
</dbReference>
<dbReference type="InterPro" id="IPR052157">
    <property type="entry name" value="BCAA_transport_permease"/>
</dbReference>
<dbReference type="GO" id="GO:0005886">
    <property type="term" value="C:plasma membrane"/>
    <property type="evidence" value="ECO:0007669"/>
    <property type="project" value="UniProtKB-SubCell"/>
</dbReference>
<comment type="similarity">
    <text evidence="8">Belongs to the binding-protein-dependent transport system permease family. LivHM subfamily.</text>
</comment>
<reference evidence="10 11" key="1">
    <citation type="journal article" date="2020" name="Nature">
        <title>Bacterial chemolithoautotrophy via manganese oxidation.</title>
        <authorList>
            <person name="Yu H."/>
            <person name="Leadbetter J.R."/>
        </authorList>
    </citation>
    <scope>NUCLEOTIDE SEQUENCE [LARGE SCALE GENOMIC DNA]</scope>
    <source>
        <strain evidence="10 11">Mn-1</strain>
    </source>
</reference>
<feature type="transmembrane region" description="Helical" evidence="9">
    <location>
        <begin position="262"/>
        <end position="289"/>
    </location>
</feature>
<gene>
    <name evidence="10" type="primary">urtB</name>
    <name evidence="10" type="ORF">MNODULE_02695</name>
</gene>
<dbReference type="Proteomes" id="UP000534783">
    <property type="component" value="Unassembled WGS sequence"/>
</dbReference>
<evidence type="ECO:0000256" key="1">
    <source>
        <dbReference type="ARBA" id="ARBA00004651"/>
    </source>
</evidence>
<organism evidence="10 11">
    <name type="scientific">Candidatus Manganitrophus noduliformans</name>
    <dbReference type="NCBI Taxonomy" id="2606439"/>
    <lineage>
        <taxon>Bacteria</taxon>
        <taxon>Pseudomonadati</taxon>
        <taxon>Nitrospirota</taxon>
        <taxon>Nitrospiria</taxon>
        <taxon>Candidatus Troglogloeales</taxon>
        <taxon>Candidatus Manganitrophaceae</taxon>
        <taxon>Candidatus Manganitrophus</taxon>
    </lineage>
</organism>
<evidence type="ECO:0000256" key="7">
    <source>
        <dbReference type="ARBA" id="ARBA00023136"/>
    </source>
</evidence>
<dbReference type="RefSeq" id="WP_168057947.1">
    <property type="nucleotide sequence ID" value="NZ_VTOW01000001.1"/>
</dbReference>
<evidence type="ECO:0000256" key="6">
    <source>
        <dbReference type="ARBA" id="ARBA00022989"/>
    </source>
</evidence>
<sequence>MKLQIVVLVFIFLFGPLQSAWSEGSLPAGGDKGLLLQQIAGDDPEVQAGTLKELAEEGDPASLPLLTALHEGSLYRWTTDGAVRVVRVEMVASPDGEKKGLLVDPLTGERIGEGDGTDEGFEMISVGSSEGRRWVSAALDRIKLSDPSPEARRSAATKIGNGGDLSNLLPLTRALSRETDRWARHAMEEAVGQIQLADPDPAVRRAAAERLGTIHSQQGLPRLKALFSEEPAETDPAVRSALRTAIGRIEDYQAREQFVGTLFSGISLGSILLLMGLGLAITFGLMGVINMAHGEMMMMGAYTTFVLQEIFRTRFPAGYHDLYFIAALPLSFLVAAVVGWLLEKGVIRFLYGKPLETLLATWGISMILQQAARWYFGDLTSVNAPTWIRGGVQATVGLVLPYNRIFIIALSIVGLVGVSLLLSRTRWGLKIRAVTQNRDMSACLGISTRRVDGWTFALGAGLAGLAGCALSLVGNVDPEMGKTYIVDSFMVVVVGGVGKLAGTVVSAFGIGMLNKILEPMIGGTGGAIYAKIFILAAIILFLQRKPSGLFPAKGRAAESA</sequence>
<proteinExistence type="inferred from homology"/>
<dbReference type="PANTHER" id="PTHR11795">
    <property type="entry name" value="BRANCHED-CHAIN AMINO ACID TRANSPORT SYSTEM PERMEASE PROTEIN LIVH"/>
    <property type="match status" value="1"/>
</dbReference>